<dbReference type="AlphaFoldDB" id="A0A409VVL5"/>
<dbReference type="InterPro" id="IPR001128">
    <property type="entry name" value="Cyt_P450"/>
</dbReference>
<dbReference type="STRING" id="231916.A0A409VVL5"/>
<name>A0A409VVL5_9AGAR</name>
<dbReference type="Pfam" id="PF00067">
    <property type="entry name" value="p450"/>
    <property type="match status" value="2"/>
</dbReference>
<comment type="caution">
    <text evidence="15">The sequence shown here is derived from an EMBL/GenBank/DDBJ whole genome shotgun (WGS) entry which is preliminary data.</text>
</comment>
<sequence length="582" mass="66131">MLLYLRLALLLLLPWAYWRFIRRRSSAVLRNIPGPKGSSWATGKHLLSQERPTSNTQEGCLNDLINIKAWDYHLNIGKTYGSVARIKGLFGDDDLYIFDPKALHHVLVKDQHIYEETDSFIQGNKLLFGKGLLTSLGEEHRRQRKMLNPVFSIAHMREMVPIFYEITHKVRRVFLNKVKQGSQEVDVVNWMTRIALELIGQSGLGYSFDELTENSTQHEYAVAVKQLVPLQGKSNLLIINLSILPMLTRIGSPAFRRWVVERLPMKDVQHLREIIDKLWATSIQIIDEKRKALAEGDEAVAAQIGRGKDVISILMKANMHAAEDEKLCEEELIGQVTTLTFAATDTTSSALSRTFYLLAEHKDVQDKLREEIRRAKRENSGQDFNYDDLVSLPYLDAVCRETLRLYVLLTCVAVGHLLSLPYFSRHPPASTMMREACQDAILPLATPVKGIDGQEIYEIPIPKGTKIHMSILNSNRNPEFWGADAEEWKPERWLKPLPEALVNARVPGIYSHLMTFLGGGRSCIGFKFSQLEMKVVLTLMLEDIEFSLSDKKIYWQMTGIATPNVDPTSIIPTLPMIISLAK</sequence>
<keyword evidence="16" id="KW-1185">Reference proteome</keyword>
<dbReference type="InterPro" id="IPR050121">
    <property type="entry name" value="Cytochrome_P450_monoxygenase"/>
</dbReference>
<comment type="pathway">
    <text evidence="3">Secondary metabolite biosynthesis; terpenoid biosynthesis.</text>
</comment>
<gene>
    <name evidence="15" type="ORF">CVT26_014591</name>
</gene>
<proteinExistence type="inferred from homology"/>
<feature type="signal peptide" evidence="14">
    <location>
        <begin position="1"/>
        <end position="18"/>
    </location>
</feature>
<evidence type="ECO:0000256" key="10">
    <source>
        <dbReference type="ARBA" id="ARBA00023004"/>
    </source>
</evidence>
<keyword evidence="7 13" id="KW-0479">Metal-binding</keyword>
<evidence type="ECO:0000256" key="12">
    <source>
        <dbReference type="ARBA" id="ARBA00023136"/>
    </source>
</evidence>
<dbReference type="InterPro" id="IPR002401">
    <property type="entry name" value="Cyt_P450_E_grp-I"/>
</dbReference>
<evidence type="ECO:0008006" key="17">
    <source>
        <dbReference type="Google" id="ProtNLM"/>
    </source>
</evidence>
<comment type="cofactor">
    <cofactor evidence="1 13">
        <name>heme</name>
        <dbReference type="ChEBI" id="CHEBI:30413"/>
    </cofactor>
</comment>
<accession>A0A409VVL5</accession>
<evidence type="ECO:0000256" key="1">
    <source>
        <dbReference type="ARBA" id="ARBA00001971"/>
    </source>
</evidence>
<evidence type="ECO:0000313" key="15">
    <source>
        <dbReference type="EMBL" id="PPQ70306.1"/>
    </source>
</evidence>
<keyword evidence="5 13" id="KW-0349">Heme</keyword>
<dbReference type="GO" id="GO:0020037">
    <property type="term" value="F:heme binding"/>
    <property type="evidence" value="ECO:0007669"/>
    <property type="project" value="InterPro"/>
</dbReference>
<evidence type="ECO:0000256" key="3">
    <source>
        <dbReference type="ARBA" id="ARBA00004721"/>
    </source>
</evidence>
<evidence type="ECO:0000256" key="13">
    <source>
        <dbReference type="PIRSR" id="PIRSR602401-1"/>
    </source>
</evidence>
<dbReference type="SUPFAM" id="SSF48264">
    <property type="entry name" value="Cytochrome P450"/>
    <property type="match status" value="1"/>
</dbReference>
<dbReference type="EMBL" id="NHYE01005546">
    <property type="protein sequence ID" value="PPQ70306.1"/>
    <property type="molecule type" value="Genomic_DNA"/>
</dbReference>
<organism evidence="15 16">
    <name type="scientific">Gymnopilus dilepis</name>
    <dbReference type="NCBI Taxonomy" id="231916"/>
    <lineage>
        <taxon>Eukaryota</taxon>
        <taxon>Fungi</taxon>
        <taxon>Dikarya</taxon>
        <taxon>Basidiomycota</taxon>
        <taxon>Agaricomycotina</taxon>
        <taxon>Agaricomycetes</taxon>
        <taxon>Agaricomycetidae</taxon>
        <taxon>Agaricales</taxon>
        <taxon>Agaricineae</taxon>
        <taxon>Hymenogastraceae</taxon>
        <taxon>Gymnopilus</taxon>
    </lineage>
</organism>
<dbReference type="PRINTS" id="PR00463">
    <property type="entry name" value="EP450I"/>
</dbReference>
<evidence type="ECO:0000313" key="16">
    <source>
        <dbReference type="Proteomes" id="UP000284706"/>
    </source>
</evidence>
<dbReference type="PANTHER" id="PTHR24305">
    <property type="entry name" value="CYTOCHROME P450"/>
    <property type="match status" value="1"/>
</dbReference>
<dbReference type="Gene3D" id="1.10.630.10">
    <property type="entry name" value="Cytochrome P450"/>
    <property type="match status" value="1"/>
</dbReference>
<dbReference type="PANTHER" id="PTHR24305:SF166">
    <property type="entry name" value="CYTOCHROME P450 12A4, MITOCHONDRIAL-RELATED"/>
    <property type="match status" value="1"/>
</dbReference>
<comment type="subcellular location">
    <subcellularLocation>
        <location evidence="2">Membrane</location>
    </subcellularLocation>
</comment>
<evidence type="ECO:0000256" key="2">
    <source>
        <dbReference type="ARBA" id="ARBA00004370"/>
    </source>
</evidence>
<dbReference type="GO" id="GO:0004497">
    <property type="term" value="F:monooxygenase activity"/>
    <property type="evidence" value="ECO:0007669"/>
    <property type="project" value="UniProtKB-KW"/>
</dbReference>
<evidence type="ECO:0000256" key="11">
    <source>
        <dbReference type="ARBA" id="ARBA00023033"/>
    </source>
</evidence>
<keyword evidence="11" id="KW-0503">Monooxygenase</keyword>
<dbReference type="InterPro" id="IPR036396">
    <property type="entry name" value="Cyt_P450_sf"/>
</dbReference>
<feature type="chain" id="PRO_5019361784" description="Cytochrome P450" evidence="14">
    <location>
        <begin position="19"/>
        <end position="582"/>
    </location>
</feature>
<keyword evidence="9" id="KW-0560">Oxidoreductase</keyword>
<dbReference type="CDD" id="cd11069">
    <property type="entry name" value="CYP_FUM15-like"/>
    <property type="match status" value="1"/>
</dbReference>
<keyword evidence="10 13" id="KW-0408">Iron</keyword>
<evidence type="ECO:0000256" key="9">
    <source>
        <dbReference type="ARBA" id="ARBA00023002"/>
    </source>
</evidence>
<feature type="binding site" description="axial binding residue" evidence="13">
    <location>
        <position position="523"/>
    </location>
    <ligand>
        <name>heme</name>
        <dbReference type="ChEBI" id="CHEBI:30413"/>
    </ligand>
    <ligandPart>
        <name>Fe</name>
        <dbReference type="ChEBI" id="CHEBI:18248"/>
    </ligandPart>
</feature>
<comment type="similarity">
    <text evidence="4">Belongs to the cytochrome P450 family.</text>
</comment>
<dbReference type="GO" id="GO:0016705">
    <property type="term" value="F:oxidoreductase activity, acting on paired donors, with incorporation or reduction of molecular oxygen"/>
    <property type="evidence" value="ECO:0007669"/>
    <property type="project" value="InterPro"/>
</dbReference>
<keyword evidence="6" id="KW-0812">Transmembrane</keyword>
<keyword evidence="12" id="KW-0472">Membrane</keyword>
<dbReference type="OrthoDB" id="1470350at2759"/>
<dbReference type="Proteomes" id="UP000284706">
    <property type="component" value="Unassembled WGS sequence"/>
</dbReference>
<keyword evidence="8" id="KW-1133">Transmembrane helix</keyword>
<protein>
    <recommendedName>
        <fullName evidence="17">Cytochrome P450</fullName>
    </recommendedName>
</protein>
<dbReference type="GO" id="GO:0016020">
    <property type="term" value="C:membrane"/>
    <property type="evidence" value="ECO:0007669"/>
    <property type="project" value="UniProtKB-SubCell"/>
</dbReference>
<keyword evidence="14" id="KW-0732">Signal</keyword>
<reference evidence="15 16" key="1">
    <citation type="journal article" date="2018" name="Evol. Lett.">
        <title>Horizontal gene cluster transfer increased hallucinogenic mushroom diversity.</title>
        <authorList>
            <person name="Reynolds H.T."/>
            <person name="Vijayakumar V."/>
            <person name="Gluck-Thaler E."/>
            <person name="Korotkin H.B."/>
            <person name="Matheny P.B."/>
            <person name="Slot J.C."/>
        </authorList>
    </citation>
    <scope>NUCLEOTIDE SEQUENCE [LARGE SCALE GENOMIC DNA]</scope>
    <source>
        <strain evidence="15 16">SRW20</strain>
    </source>
</reference>
<evidence type="ECO:0000256" key="6">
    <source>
        <dbReference type="ARBA" id="ARBA00022692"/>
    </source>
</evidence>
<evidence type="ECO:0000256" key="4">
    <source>
        <dbReference type="ARBA" id="ARBA00010617"/>
    </source>
</evidence>
<dbReference type="GO" id="GO:0005506">
    <property type="term" value="F:iron ion binding"/>
    <property type="evidence" value="ECO:0007669"/>
    <property type="project" value="InterPro"/>
</dbReference>
<dbReference type="InParanoid" id="A0A409VVL5"/>
<evidence type="ECO:0000256" key="8">
    <source>
        <dbReference type="ARBA" id="ARBA00022989"/>
    </source>
</evidence>
<evidence type="ECO:0000256" key="7">
    <source>
        <dbReference type="ARBA" id="ARBA00022723"/>
    </source>
</evidence>
<evidence type="ECO:0000256" key="5">
    <source>
        <dbReference type="ARBA" id="ARBA00022617"/>
    </source>
</evidence>
<evidence type="ECO:0000256" key="14">
    <source>
        <dbReference type="SAM" id="SignalP"/>
    </source>
</evidence>